<evidence type="ECO:0000313" key="1">
    <source>
        <dbReference type="EMBL" id="KAL1544586.1"/>
    </source>
</evidence>
<protein>
    <submittedName>
        <fullName evidence="1">Uncharacterized protein</fullName>
    </submittedName>
</protein>
<comment type="caution">
    <text evidence="1">The sequence shown here is derived from an EMBL/GenBank/DDBJ whole genome shotgun (WGS) entry which is preliminary data.</text>
</comment>
<sequence length="81" mass="9026">MKILFHQKIDSIEEGFEADISCSEILSNTEGVNNINIVEIHKKNRIHYILRFIGGEITTDAAVGLKSLSPEAAREVESMPN</sequence>
<keyword evidence="2" id="KW-1185">Reference proteome</keyword>
<accession>A0ABD1GNT2</accession>
<evidence type="ECO:0000313" key="2">
    <source>
        <dbReference type="Proteomes" id="UP001567538"/>
    </source>
</evidence>
<dbReference type="AlphaFoldDB" id="A0ABD1GNT2"/>
<name>A0ABD1GNT2_SALDI</name>
<organism evidence="1 2">
    <name type="scientific">Salvia divinorum</name>
    <name type="common">Maria pastora</name>
    <name type="synonym">Diviner's sage</name>
    <dbReference type="NCBI Taxonomy" id="28513"/>
    <lineage>
        <taxon>Eukaryota</taxon>
        <taxon>Viridiplantae</taxon>
        <taxon>Streptophyta</taxon>
        <taxon>Embryophyta</taxon>
        <taxon>Tracheophyta</taxon>
        <taxon>Spermatophyta</taxon>
        <taxon>Magnoliopsida</taxon>
        <taxon>eudicotyledons</taxon>
        <taxon>Gunneridae</taxon>
        <taxon>Pentapetalae</taxon>
        <taxon>asterids</taxon>
        <taxon>lamiids</taxon>
        <taxon>Lamiales</taxon>
        <taxon>Lamiaceae</taxon>
        <taxon>Nepetoideae</taxon>
        <taxon>Mentheae</taxon>
        <taxon>Salviinae</taxon>
        <taxon>Salvia</taxon>
        <taxon>Salvia subgen. Calosphace</taxon>
    </lineage>
</organism>
<gene>
    <name evidence="1" type="ORF">AAHA92_21416</name>
</gene>
<dbReference type="EMBL" id="JBEAFC010000008">
    <property type="protein sequence ID" value="KAL1544586.1"/>
    <property type="molecule type" value="Genomic_DNA"/>
</dbReference>
<dbReference type="Proteomes" id="UP001567538">
    <property type="component" value="Unassembled WGS sequence"/>
</dbReference>
<proteinExistence type="predicted"/>
<reference evidence="1 2" key="1">
    <citation type="submission" date="2024-06" db="EMBL/GenBank/DDBJ databases">
        <title>A chromosome level genome sequence of Diviner's sage (Salvia divinorum).</title>
        <authorList>
            <person name="Ford S.A."/>
            <person name="Ro D.-K."/>
            <person name="Ness R.W."/>
            <person name="Phillips M.A."/>
        </authorList>
    </citation>
    <scope>NUCLEOTIDE SEQUENCE [LARGE SCALE GENOMIC DNA]</scope>
    <source>
        <strain evidence="1">SAF-2024a</strain>
        <tissue evidence="1">Leaf</tissue>
    </source>
</reference>